<feature type="domain" description="Myb-like" evidence="5">
    <location>
        <begin position="246"/>
        <end position="316"/>
    </location>
</feature>
<feature type="compositionally biased region" description="Basic and acidic residues" evidence="4">
    <location>
        <begin position="440"/>
        <end position="449"/>
    </location>
</feature>
<dbReference type="InterPro" id="IPR001005">
    <property type="entry name" value="SANT/Myb"/>
</dbReference>
<feature type="compositionally biased region" description="Basic and acidic residues" evidence="4">
    <location>
        <begin position="458"/>
        <end position="472"/>
    </location>
</feature>
<dbReference type="AlphaFoldDB" id="A0A1V6TR33"/>
<evidence type="ECO:0000256" key="4">
    <source>
        <dbReference type="SAM" id="MobiDB-lite"/>
    </source>
</evidence>
<dbReference type="PANTHER" id="PTHR46380:SF2">
    <property type="entry name" value="CYCLIN-D-BINDING MYB-LIKE TRANSCRIPTION FACTOR 1"/>
    <property type="match status" value="1"/>
</dbReference>
<feature type="region of interest" description="Disordered" evidence="4">
    <location>
        <begin position="326"/>
        <end position="485"/>
    </location>
</feature>
<dbReference type="SUPFAM" id="SSF46689">
    <property type="entry name" value="Homeodomain-like"/>
    <property type="match status" value="2"/>
</dbReference>
<feature type="domain" description="Myb-like" evidence="5">
    <location>
        <begin position="194"/>
        <end position="243"/>
    </location>
</feature>
<dbReference type="GO" id="GO:0003700">
    <property type="term" value="F:DNA-binding transcription factor activity"/>
    <property type="evidence" value="ECO:0007669"/>
    <property type="project" value="TreeGrafter"/>
</dbReference>
<dbReference type="GO" id="GO:0000976">
    <property type="term" value="F:transcription cis-regulatory region binding"/>
    <property type="evidence" value="ECO:0007669"/>
    <property type="project" value="TreeGrafter"/>
</dbReference>
<dbReference type="CDD" id="cd00167">
    <property type="entry name" value="SANT"/>
    <property type="match status" value="2"/>
</dbReference>
<accession>A0A1V6TR33</accession>
<feature type="compositionally biased region" description="Acidic residues" evidence="4">
    <location>
        <begin position="358"/>
        <end position="368"/>
    </location>
</feature>
<comment type="caution">
    <text evidence="7">The sequence shown here is derived from an EMBL/GenBank/DDBJ whole genome shotgun (WGS) entry which is preliminary data.</text>
</comment>
<proteinExistence type="predicted"/>
<dbReference type="PROSITE" id="PS51294">
    <property type="entry name" value="HTH_MYB"/>
    <property type="match status" value="2"/>
</dbReference>
<dbReference type="PROSITE" id="PS50090">
    <property type="entry name" value="MYB_LIKE"/>
    <property type="match status" value="2"/>
</dbReference>
<gene>
    <name evidence="7" type="ORF">PENSTE_c003G02656</name>
</gene>
<evidence type="ECO:0000256" key="1">
    <source>
        <dbReference type="ARBA" id="ARBA00004123"/>
    </source>
</evidence>
<comment type="subcellular location">
    <subcellularLocation>
        <location evidence="1">Nucleus</location>
    </subcellularLocation>
</comment>
<feature type="compositionally biased region" description="Polar residues" evidence="4">
    <location>
        <begin position="409"/>
        <end position="427"/>
    </location>
</feature>
<protein>
    <recommendedName>
        <fullName evidence="9">Myb-like domain-containing protein</fullName>
    </recommendedName>
</protein>
<dbReference type="InterPro" id="IPR009057">
    <property type="entry name" value="Homeodomain-like_sf"/>
</dbReference>
<keyword evidence="2" id="KW-0238">DNA-binding</keyword>
<name>A0A1V6TR33_9EURO</name>
<feature type="compositionally biased region" description="Polar residues" evidence="4">
    <location>
        <begin position="20"/>
        <end position="41"/>
    </location>
</feature>
<dbReference type="OrthoDB" id="39591at2759"/>
<evidence type="ECO:0000313" key="7">
    <source>
        <dbReference type="EMBL" id="OQE28817.1"/>
    </source>
</evidence>
<dbReference type="InterPro" id="IPR017930">
    <property type="entry name" value="Myb_dom"/>
</dbReference>
<evidence type="ECO:0000256" key="2">
    <source>
        <dbReference type="ARBA" id="ARBA00023125"/>
    </source>
</evidence>
<feature type="domain" description="HTH myb-type" evidence="6">
    <location>
        <begin position="292"/>
        <end position="320"/>
    </location>
</feature>
<evidence type="ECO:0000256" key="3">
    <source>
        <dbReference type="ARBA" id="ARBA00023242"/>
    </source>
</evidence>
<dbReference type="PANTHER" id="PTHR46380">
    <property type="entry name" value="CYCLIN-D-BINDING MYB-LIKE TRANSCRIPTION FACTOR 1"/>
    <property type="match status" value="1"/>
</dbReference>
<keyword evidence="8" id="KW-1185">Reference proteome</keyword>
<evidence type="ECO:0000259" key="6">
    <source>
        <dbReference type="PROSITE" id="PS51294"/>
    </source>
</evidence>
<evidence type="ECO:0000313" key="8">
    <source>
        <dbReference type="Proteomes" id="UP000191285"/>
    </source>
</evidence>
<organism evidence="7 8">
    <name type="scientific">Penicillium steckii</name>
    <dbReference type="NCBI Taxonomy" id="303698"/>
    <lineage>
        <taxon>Eukaryota</taxon>
        <taxon>Fungi</taxon>
        <taxon>Dikarya</taxon>
        <taxon>Ascomycota</taxon>
        <taxon>Pezizomycotina</taxon>
        <taxon>Eurotiomycetes</taxon>
        <taxon>Eurotiomycetidae</taxon>
        <taxon>Eurotiales</taxon>
        <taxon>Aspergillaceae</taxon>
        <taxon>Penicillium</taxon>
    </lineage>
</organism>
<dbReference type="GO" id="GO:0005634">
    <property type="term" value="C:nucleus"/>
    <property type="evidence" value="ECO:0007669"/>
    <property type="project" value="UniProtKB-SubCell"/>
</dbReference>
<evidence type="ECO:0000259" key="5">
    <source>
        <dbReference type="PROSITE" id="PS50090"/>
    </source>
</evidence>
<feature type="region of interest" description="Disordered" evidence="4">
    <location>
        <begin position="1"/>
        <end position="106"/>
    </location>
</feature>
<dbReference type="Proteomes" id="UP000191285">
    <property type="component" value="Unassembled WGS sequence"/>
</dbReference>
<dbReference type="Pfam" id="PF13921">
    <property type="entry name" value="Myb_DNA-bind_6"/>
    <property type="match status" value="1"/>
</dbReference>
<feature type="compositionally biased region" description="Basic and acidic residues" evidence="4">
    <location>
        <begin position="394"/>
        <end position="408"/>
    </location>
</feature>
<sequence>MARISLPPTNMSKSHEHDAQLSNAPATSTEAKDNSNGNNSTSKRKRNSEPGHKSRKNKKQYGGDQVNGDPSDADETNSGGLDEPSMEANGSQIDNDGKRVRGPRVGAKSGKKIGFFEEDETRAMENHKVNFCNLNGISASEFDAMVQHSDRADGDFPCPGDVCTKAEFWSNIYDILPNRERRSVYRFMRRHFQTSDQKPHEWTDQQDKELIDLIAQFGPKYALVAKMLGRTDDDVTQRWKNRLEHRSTMQYGPWSQHELDELVRYVSIVGQSHQESGFSGDVYEMDEKVVPWGKISDQMNNTRSRQQCADKWRKIRKTVLDQRAFDPNAVFDPSQAGRRSSRRSETPRVIKSKRFVEDNDSDDEEVEQVDQSALSAPESYTTAKDPSPELSAEVESHPDLEPASHQEDAGSSSDAGTPSSPALQRSNPIDEEKRRKKLQKAKEERELAEARGFTAAQAKEERKRMRKEQKEEKKRRRSLKISELV</sequence>
<dbReference type="Gene3D" id="1.10.10.60">
    <property type="entry name" value="Homeodomain-like"/>
    <property type="match status" value="2"/>
</dbReference>
<dbReference type="STRING" id="303698.A0A1V6TR33"/>
<dbReference type="InterPro" id="IPR051651">
    <property type="entry name" value="DMTF1_DNA-bind_reg"/>
</dbReference>
<dbReference type="SMART" id="SM00717">
    <property type="entry name" value="SANT"/>
    <property type="match status" value="2"/>
</dbReference>
<reference evidence="8" key="1">
    <citation type="journal article" date="2017" name="Nat. Microbiol.">
        <title>Global analysis of biosynthetic gene clusters reveals vast potential of secondary metabolite production in Penicillium species.</title>
        <authorList>
            <person name="Nielsen J.C."/>
            <person name="Grijseels S."/>
            <person name="Prigent S."/>
            <person name="Ji B."/>
            <person name="Dainat J."/>
            <person name="Nielsen K.F."/>
            <person name="Frisvad J.C."/>
            <person name="Workman M."/>
            <person name="Nielsen J."/>
        </authorList>
    </citation>
    <scope>NUCLEOTIDE SEQUENCE [LARGE SCALE GENOMIC DNA]</scope>
    <source>
        <strain evidence="8">IBT 24891</strain>
    </source>
</reference>
<evidence type="ECO:0008006" key="9">
    <source>
        <dbReference type="Google" id="ProtNLM"/>
    </source>
</evidence>
<keyword evidence="3" id="KW-0539">Nucleus</keyword>
<feature type="domain" description="HTH myb-type" evidence="6">
    <location>
        <begin position="202"/>
        <end position="247"/>
    </location>
</feature>
<dbReference type="EMBL" id="MLKD01000003">
    <property type="protein sequence ID" value="OQE28817.1"/>
    <property type="molecule type" value="Genomic_DNA"/>
</dbReference>